<name>A0A0B7N634_9FUNG</name>
<dbReference type="SUPFAM" id="SSF56672">
    <property type="entry name" value="DNA/RNA polymerases"/>
    <property type="match status" value="1"/>
</dbReference>
<feature type="domain" description="CCHC-type" evidence="4">
    <location>
        <begin position="443"/>
        <end position="456"/>
    </location>
</feature>
<proteinExistence type="predicted"/>
<keyword evidence="1" id="KW-0378">Hydrolase</keyword>
<dbReference type="SMART" id="SM00343">
    <property type="entry name" value="ZnF_C2HC"/>
    <property type="match status" value="1"/>
</dbReference>
<keyword evidence="2" id="KW-0863">Zinc-finger</keyword>
<dbReference type="AlphaFoldDB" id="A0A0B7N634"/>
<dbReference type="OrthoDB" id="2204392at2759"/>
<dbReference type="SUPFAM" id="SSF57756">
    <property type="entry name" value="Retrovirus zinc finger-like domains"/>
    <property type="match status" value="1"/>
</dbReference>
<dbReference type="Gene3D" id="3.30.70.270">
    <property type="match status" value="1"/>
</dbReference>
<keyword evidence="6" id="KW-1185">Reference proteome</keyword>
<dbReference type="PROSITE" id="PS00141">
    <property type="entry name" value="ASP_PROTEASE"/>
    <property type="match status" value="1"/>
</dbReference>
<dbReference type="CDD" id="cd00303">
    <property type="entry name" value="retropepsin_like"/>
    <property type="match status" value="1"/>
</dbReference>
<keyword evidence="2" id="KW-0862">Zinc</keyword>
<dbReference type="InterPro" id="IPR021109">
    <property type="entry name" value="Peptidase_aspartic_dom_sf"/>
</dbReference>
<keyword evidence="1" id="KW-0645">Protease</keyword>
<sequence length="714" mass="81320">MTNNGTAASKYAPCAQASAQVPENEGGRILESHFQDFSSVRGNPMSDVDNASQYDRESVREVFMIVKNRYESLVEYCTGGRQAIVDSMQMKLSSAHMVAMSMQHINPHGRSMLQGLMQEQEISAEEDRARVQHFDGQVKIERMEMLNELTGLLHAGPGGTINNLVREFNWPTLDVCQDLGLPMDYQDATGGVTVQEGPQDTAETIFLKQRIAMLEAQMQKSNQAQVTTKPEVAVKGQVRKLDPVFLEGGRRHKFEMFSKGAPYEAQHWVNRYEVLANYPGFTNKEKTEELVAGLVGDTLDWFIGLEPFVKDDWEEVNKAFLHLHAQGSDPTLNAFDELKTYKQGDKLMKTFGPEITSLLQRAGIYQPSIQNATEMEQLLSRAKKTTYMGPVQYDPENTVEEQQNYQKGQRYRNDQGGRPRFGGYRRDNKRTEDGDNRFKDMECYKCGKKGHIQRNCYVKREHKQNQQDVQEEQVQCEQQNKVQAVEEEEDISDEEDIDVFAHLLHNNNQDVKQDQEARHTMGGERFKIKATDEDGRKQDVLVDTGSTISTISKEAVMNLDLREFACKQQIIQYGEARRACLLVVPDRNEEVILGMDLLEKEAIVLHPKKKMVYKNTAQESNNADLMVQEFLNRYPRITREDEEQSVTTALYEHSIDTGTAAPTATVKDKFPLPLISDLLEQFHGYTRFTTCDLKSGFWQLPLNKTDGSALKPAF</sequence>
<dbReference type="GO" id="GO:0008270">
    <property type="term" value="F:zinc ion binding"/>
    <property type="evidence" value="ECO:0007669"/>
    <property type="project" value="UniProtKB-KW"/>
</dbReference>
<dbReference type="SUPFAM" id="SSF50630">
    <property type="entry name" value="Acid proteases"/>
    <property type="match status" value="1"/>
</dbReference>
<dbReference type="InterPro" id="IPR001969">
    <property type="entry name" value="Aspartic_peptidase_AS"/>
</dbReference>
<protein>
    <recommendedName>
        <fullName evidence="4">CCHC-type domain-containing protein</fullName>
    </recommendedName>
</protein>
<dbReference type="Proteomes" id="UP000054107">
    <property type="component" value="Unassembled WGS sequence"/>
</dbReference>
<evidence type="ECO:0000313" key="6">
    <source>
        <dbReference type="Proteomes" id="UP000054107"/>
    </source>
</evidence>
<accession>A0A0B7N634</accession>
<evidence type="ECO:0000256" key="2">
    <source>
        <dbReference type="PROSITE-ProRule" id="PRU00047"/>
    </source>
</evidence>
<evidence type="ECO:0000259" key="4">
    <source>
        <dbReference type="PROSITE" id="PS50158"/>
    </source>
</evidence>
<keyword evidence="2" id="KW-0479">Metal-binding</keyword>
<evidence type="ECO:0000313" key="5">
    <source>
        <dbReference type="EMBL" id="CEP10898.1"/>
    </source>
</evidence>
<dbReference type="GO" id="GO:0006508">
    <property type="term" value="P:proteolysis"/>
    <property type="evidence" value="ECO:0007669"/>
    <property type="project" value="InterPro"/>
</dbReference>
<keyword evidence="1" id="KW-0064">Aspartyl protease</keyword>
<dbReference type="STRING" id="35722.A0A0B7N634"/>
<dbReference type="InterPro" id="IPR032567">
    <property type="entry name" value="RTL1-rel"/>
</dbReference>
<dbReference type="InterPro" id="IPR001878">
    <property type="entry name" value="Znf_CCHC"/>
</dbReference>
<dbReference type="GO" id="GO:0004190">
    <property type="term" value="F:aspartic-type endopeptidase activity"/>
    <property type="evidence" value="ECO:0007669"/>
    <property type="project" value="UniProtKB-KW"/>
</dbReference>
<feature type="compositionally biased region" description="Basic and acidic residues" evidence="3">
    <location>
        <begin position="424"/>
        <end position="435"/>
    </location>
</feature>
<organism evidence="5 6">
    <name type="scientific">Parasitella parasitica</name>
    <dbReference type="NCBI Taxonomy" id="35722"/>
    <lineage>
        <taxon>Eukaryota</taxon>
        <taxon>Fungi</taxon>
        <taxon>Fungi incertae sedis</taxon>
        <taxon>Mucoromycota</taxon>
        <taxon>Mucoromycotina</taxon>
        <taxon>Mucoromycetes</taxon>
        <taxon>Mucorales</taxon>
        <taxon>Mucorineae</taxon>
        <taxon>Mucoraceae</taxon>
        <taxon>Parasitella</taxon>
    </lineage>
</organism>
<evidence type="ECO:0000256" key="1">
    <source>
        <dbReference type="ARBA" id="ARBA00022750"/>
    </source>
</evidence>
<dbReference type="EMBL" id="LN725587">
    <property type="protein sequence ID" value="CEP10898.1"/>
    <property type="molecule type" value="Genomic_DNA"/>
</dbReference>
<dbReference type="PANTHER" id="PTHR15503">
    <property type="entry name" value="LDOC1 RELATED"/>
    <property type="match status" value="1"/>
</dbReference>
<reference evidence="5 6" key="1">
    <citation type="submission" date="2014-09" db="EMBL/GenBank/DDBJ databases">
        <authorList>
            <person name="Ellenberger Sabrina"/>
        </authorList>
    </citation>
    <scope>NUCLEOTIDE SEQUENCE [LARGE SCALE GENOMIC DNA]</scope>
    <source>
        <strain evidence="5 6">CBS 412.66</strain>
    </source>
</reference>
<evidence type="ECO:0000256" key="3">
    <source>
        <dbReference type="SAM" id="MobiDB-lite"/>
    </source>
</evidence>
<dbReference type="InterPro" id="IPR043502">
    <property type="entry name" value="DNA/RNA_pol_sf"/>
</dbReference>
<dbReference type="InterPro" id="IPR036875">
    <property type="entry name" value="Znf_CCHC_sf"/>
</dbReference>
<gene>
    <name evidence="5" type="primary">PARPA_04695.1 scaffold 15556</name>
</gene>
<dbReference type="PANTHER" id="PTHR15503:SF22">
    <property type="entry name" value="TRANSPOSON TY3-I GAG POLYPROTEIN"/>
    <property type="match status" value="1"/>
</dbReference>
<dbReference type="InterPro" id="IPR043128">
    <property type="entry name" value="Rev_trsase/Diguanyl_cyclase"/>
</dbReference>
<dbReference type="PROSITE" id="PS50158">
    <property type="entry name" value="ZF_CCHC"/>
    <property type="match status" value="1"/>
</dbReference>
<feature type="region of interest" description="Disordered" evidence="3">
    <location>
        <begin position="405"/>
        <end position="435"/>
    </location>
</feature>
<dbReference type="GO" id="GO:0003676">
    <property type="term" value="F:nucleic acid binding"/>
    <property type="evidence" value="ECO:0007669"/>
    <property type="project" value="InterPro"/>
</dbReference>
<dbReference type="Pfam" id="PF00098">
    <property type="entry name" value="zf-CCHC"/>
    <property type="match status" value="1"/>
</dbReference>